<evidence type="ECO:0000256" key="2">
    <source>
        <dbReference type="ARBA" id="ARBA00022692"/>
    </source>
</evidence>
<evidence type="ECO:0000259" key="6">
    <source>
        <dbReference type="Pfam" id="PF03151"/>
    </source>
</evidence>
<evidence type="ECO:0000256" key="5">
    <source>
        <dbReference type="SAM" id="Phobius"/>
    </source>
</evidence>
<dbReference type="InterPro" id="IPR037185">
    <property type="entry name" value="EmrE-like"/>
</dbReference>
<dbReference type="AlphaFoldDB" id="A0AAW1Q4M0"/>
<reference evidence="7 8" key="1">
    <citation type="journal article" date="2024" name="Nat. Commun.">
        <title>Phylogenomics reveals the evolutionary origins of lichenization in chlorophyte algae.</title>
        <authorList>
            <person name="Puginier C."/>
            <person name="Libourel C."/>
            <person name="Otte J."/>
            <person name="Skaloud P."/>
            <person name="Haon M."/>
            <person name="Grisel S."/>
            <person name="Petersen M."/>
            <person name="Berrin J.G."/>
            <person name="Delaux P.M."/>
            <person name="Dal Grande F."/>
            <person name="Keller J."/>
        </authorList>
    </citation>
    <scope>NUCLEOTIDE SEQUENCE [LARGE SCALE GENOMIC DNA]</scope>
    <source>
        <strain evidence="7 8">SAG 2043</strain>
    </source>
</reference>
<keyword evidence="8" id="KW-1185">Reference proteome</keyword>
<keyword evidence="4 5" id="KW-0472">Membrane</keyword>
<feature type="transmembrane region" description="Helical" evidence="5">
    <location>
        <begin position="107"/>
        <end position="125"/>
    </location>
</feature>
<protein>
    <recommendedName>
        <fullName evidence="6">Sugar phosphate transporter domain-containing protein</fullName>
    </recommendedName>
</protein>
<feature type="transmembrane region" description="Helical" evidence="5">
    <location>
        <begin position="53"/>
        <end position="73"/>
    </location>
</feature>
<gene>
    <name evidence="7" type="ORF">WJX72_004464</name>
</gene>
<feature type="transmembrane region" description="Helical" evidence="5">
    <location>
        <begin position="18"/>
        <end position="41"/>
    </location>
</feature>
<proteinExistence type="predicted"/>
<comment type="caution">
    <text evidence="7">The sequence shown here is derived from an EMBL/GenBank/DDBJ whole genome shotgun (WGS) entry which is preliminary data.</text>
</comment>
<keyword evidence="3 5" id="KW-1133">Transmembrane helix</keyword>
<organism evidence="7 8">
    <name type="scientific">[Myrmecia] bisecta</name>
    <dbReference type="NCBI Taxonomy" id="41462"/>
    <lineage>
        <taxon>Eukaryota</taxon>
        <taxon>Viridiplantae</taxon>
        <taxon>Chlorophyta</taxon>
        <taxon>core chlorophytes</taxon>
        <taxon>Trebouxiophyceae</taxon>
        <taxon>Trebouxiales</taxon>
        <taxon>Trebouxiaceae</taxon>
        <taxon>Myrmecia</taxon>
    </lineage>
</organism>
<name>A0AAW1Q4M0_9CHLO</name>
<dbReference type="PANTHER" id="PTHR11132">
    <property type="entry name" value="SOLUTE CARRIER FAMILY 35"/>
    <property type="match status" value="1"/>
</dbReference>
<evidence type="ECO:0000256" key="1">
    <source>
        <dbReference type="ARBA" id="ARBA00004141"/>
    </source>
</evidence>
<feature type="domain" description="Sugar phosphate transporter" evidence="6">
    <location>
        <begin position="2"/>
        <end position="276"/>
    </location>
</feature>
<evidence type="ECO:0000256" key="4">
    <source>
        <dbReference type="ARBA" id="ARBA00023136"/>
    </source>
</evidence>
<dbReference type="InterPro" id="IPR004853">
    <property type="entry name" value="Sugar_P_trans_dom"/>
</dbReference>
<feature type="transmembrane region" description="Helical" evidence="5">
    <location>
        <begin position="259"/>
        <end position="278"/>
    </location>
</feature>
<feature type="transmembrane region" description="Helical" evidence="5">
    <location>
        <begin position="79"/>
        <end position="100"/>
    </location>
</feature>
<keyword evidence="2 5" id="KW-0812">Transmembrane</keyword>
<comment type="subcellular location">
    <subcellularLocation>
        <location evidence="1">Membrane</location>
        <topology evidence="1">Multi-pass membrane protein</topology>
    </subcellularLocation>
</comment>
<accession>A0AAW1Q4M0</accession>
<dbReference type="Gene3D" id="1.10.3730.20">
    <property type="match status" value="1"/>
</dbReference>
<dbReference type="Proteomes" id="UP001489004">
    <property type="component" value="Unassembled WGS sequence"/>
</dbReference>
<feature type="transmembrane region" description="Helical" evidence="5">
    <location>
        <begin position="204"/>
        <end position="225"/>
    </location>
</feature>
<dbReference type="Pfam" id="PF03151">
    <property type="entry name" value="TPT"/>
    <property type="match status" value="1"/>
</dbReference>
<dbReference type="EMBL" id="JALJOR010000006">
    <property type="protein sequence ID" value="KAK9815483.1"/>
    <property type="molecule type" value="Genomic_DNA"/>
</dbReference>
<evidence type="ECO:0000256" key="3">
    <source>
        <dbReference type="ARBA" id="ARBA00022989"/>
    </source>
</evidence>
<evidence type="ECO:0000313" key="8">
    <source>
        <dbReference type="Proteomes" id="UP001489004"/>
    </source>
</evidence>
<evidence type="ECO:0000313" key="7">
    <source>
        <dbReference type="EMBL" id="KAK9815483.1"/>
    </source>
</evidence>
<dbReference type="GO" id="GO:0016020">
    <property type="term" value="C:membrane"/>
    <property type="evidence" value="ECO:0007669"/>
    <property type="project" value="UniProtKB-SubCell"/>
</dbReference>
<feature type="transmembrane region" description="Helical" evidence="5">
    <location>
        <begin position="167"/>
        <end position="184"/>
    </location>
</feature>
<dbReference type="SUPFAM" id="SSF103481">
    <property type="entry name" value="Multidrug resistance efflux transporter EmrE"/>
    <property type="match status" value="2"/>
</dbReference>
<dbReference type="InterPro" id="IPR050186">
    <property type="entry name" value="TPT_transporter"/>
</dbReference>
<sequence>MAILNKGLLSTYGFRNPVFLTLCHMLACTATSRAAVALRMVQHKHVRSGHQQAKVLALALIFCVSVVLGNVALKFIPVSFSQAITATTPFFTAIFSWLLLRRREAGHVYLALVPIVGGVVVTSGAEPLFNLAGFVASLTATGLRGFKSVLQGLLLTHVEDKMDSMSLLCHMAPVAASALIPATWLLEPNALVEANAVASRHPTFYPALLLSSFLSYFLNLSNFLVTHHTSPLTLQVLGNVKSVAAVVVSLLVFRNPVTLTSGAGFMVTIWGVAMYSSAKVQRNQAKRSSSSL</sequence>